<dbReference type="EMBL" id="NQVE01000123">
    <property type="protein sequence ID" value="RAL46388.1"/>
    <property type="molecule type" value="Genomic_DNA"/>
</dbReference>
<sequence length="97" mass="10845">MVVCPKGPPPSCSVTEKIVGFVFSLLQSPVQVLSPWGTRGDLSIYTEQRNGRIPEPTAEHFMQHLASGLRVLCENNLIHQDIKPQELQPFCCQTQQI</sequence>
<reference evidence="1 2" key="1">
    <citation type="submission" date="2018-06" db="EMBL/GenBank/DDBJ databases">
        <title>The Genome of Cuscuta australis (Dodder) Provides Insight into the Evolution of Plant Parasitism.</title>
        <authorList>
            <person name="Liu H."/>
        </authorList>
    </citation>
    <scope>NUCLEOTIDE SEQUENCE [LARGE SCALE GENOMIC DNA]</scope>
    <source>
        <strain evidence="2">cv. Yunnan</strain>
        <tissue evidence="1">Vines</tissue>
    </source>
</reference>
<dbReference type="Proteomes" id="UP000249390">
    <property type="component" value="Unassembled WGS sequence"/>
</dbReference>
<evidence type="ECO:0000313" key="1">
    <source>
        <dbReference type="EMBL" id="RAL46388.1"/>
    </source>
</evidence>
<evidence type="ECO:0000313" key="2">
    <source>
        <dbReference type="Proteomes" id="UP000249390"/>
    </source>
</evidence>
<dbReference type="SUPFAM" id="SSF56112">
    <property type="entry name" value="Protein kinase-like (PK-like)"/>
    <property type="match status" value="1"/>
</dbReference>
<organism evidence="1 2">
    <name type="scientific">Cuscuta australis</name>
    <dbReference type="NCBI Taxonomy" id="267555"/>
    <lineage>
        <taxon>Eukaryota</taxon>
        <taxon>Viridiplantae</taxon>
        <taxon>Streptophyta</taxon>
        <taxon>Embryophyta</taxon>
        <taxon>Tracheophyta</taxon>
        <taxon>Spermatophyta</taxon>
        <taxon>Magnoliopsida</taxon>
        <taxon>eudicotyledons</taxon>
        <taxon>Gunneridae</taxon>
        <taxon>Pentapetalae</taxon>
        <taxon>asterids</taxon>
        <taxon>lamiids</taxon>
        <taxon>Solanales</taxon>
        <taxon>Convolvulaceae</taxon>
        <taxon>Cuscuteae</taxon>
        <taxon>Cuscuta</taxon>
        <taxon>Cuscuta subgen. Grammica</taxon>
        <taxon>Cuscuta sect. Cleistogrammica</taxon>
    </lineage>
</organism>
<name>A0A328DP05_9ASTE</name>
<keyword evidence="2" id="KW-1185">Reference proteome</keyword>
<accession>A0A328DP05</accession>
<dbReference type="Gene3D" id="1.10.510.10">
    <property type="entry name" value="Transferase(Phosphotransferase) domain 1"/>
    <property type="match status" value="1"/>
</dbReference>
<proteinExistence type="predicted"/>
<protein>
    <recommendedName>
        <fullName evidence="3">Protein kinase domain-containing protein</fullName>
    </recommendedName>
</protein>
<dbReference type="AlphaFoldDB" id="A0A328DP05"/>
<comment type="caution">
    <text evidence="1">The sequence shown here is derived from an EMBL/GenBank/DDBJ whole genome shotgun (WGS) entry which is preliminary data.</text>
</comment>
<gene>
    <name evidence="1" type="ORF">DM860_015381</name>
</gene>
<dbReference type="InterPro" id="IPR011009">
    <property type="entry name" value="Kinase-like_dom_sf"/>
</dbReference>
<evidence type="ECO:0008006" key="3">
    <source>
        <dbReference type="Google" id="ProtNLM"/>
    </source>
</evidence>